<gene>
    <name evidence="1" type="ORF">Cocul_00380</name>
</gene>
<name>A0A0N8VZZ1_9CORY</name>
<evidence type="ECO:0000313" key="1">
    <source>
        <dbReference type="EMBL" id="KQB85242.1"/>
    </source>
</evidence>
<accession>A0A0N8VZZ1</accession>
<dbReference type="Proteomes" id="UP000050517">
    <property type="component" value="Unassembled WGS sequence"/>
</dbReference>
<comment type="caution">
    <text evidence="1">The sequence shown here is derived from an EMBL/GenBank/DDBJ whole genome shotgun (WGS) entry which is preliminary data.</text>
</comment>
<evidence type="ECO:0000313" key="2">
    <source>
        <dbReference type="Proteomes" id="UP000050517"/>
    </source>
</evidence>
<dbReference type="EMBL" id="LKST01000001">
    <property type="protein sequence ID" value="KQB85242.1"/>
    <property type="molecule type" value="Genomic_DNA"/>
</dbReference>
<sequence>MIVMEYGSLIFAERNSGEKYALPISPLSDKDWDTAIRGVNKYEECAFRYLGEKVNRGLWLGDEYLAYGAQGLLENGNWYGGVRKWKQIPSGWMKASLSDRGDETLDTQGSSFDVVWKDNMRSCVVDSFWRTPHWRSELRHIVFRGEIPDSVNTFQVSMYGDIVEGNPEKDGFHWSDIIRDSKKIWGKDYISSGSGFIFYHRNDPLQWYLTDTELDTDLAWGLGLDIEDYVELLFQTAIS</sequence>
<proteinExistence type="predicted"/>
<dbReference type="AlphaFoldDB" id="A0A0N8VZZ1"/>
<dbReference type="OrthoDB" id="4408394at2"/>
<protein>
    <submittedName>
        <fullName evidence="1">Uncharacterized protein</fullName>
    </submittedName>
</protein>
<keyword evidence="2" id="KW-1185">Reference proteome</keyword>
<dbReference type="STRING" id="1544416.Cocul_00380"/>
<organism evidence="1 2">
    <name type="scientific">Corynebacterium oculi</name>
    <dbReference type="NCBI Taxonomy" id="1544416"/>
    <lineage>
        <taxon>Bacteria</taxon>
        <taxon>Bacillati</taxon>
        <taxon>Actinomycetota</taxon>
        <taxon>Actinomycetes</taxon>
        <taxon>Mycobacteriales</taxon>
        <taxon>Corynebacteriaceae</taxon>
        <taxon>Corynebacterium</taxon>
    </lineage>
</organism>
<dbReference type="RefSeq" id="WP_150114301.1">
    <property type="nucleotide sequence ID" value="NZ_LKST01000001.1"/>
</dbReference>
<dbReference type="PATRIC" id="fig|1544416.3.peg.384"/>
<reference evidence="1 2" key="1">
    <citation type="submission" date="2015-10" db="EMBL/GenBank/DDBJ databases">
        <title>Corynebacteirum lowii and Corynebacterium oculi species nova, derived from human clinical disease and and emended description of Corynebacterium mastiditis.</title>
        <authorList>
            <person name="Bernard K."/>
            <person name="Pacheco A.L."/>
            <person name="Mcdougall C."/>
            <person name="Burtx T."/>
            <person name="Weibe D."/>
            <person name="Tyler S."/>
            <person name="Olson A.B."/>
            <person name="Cnockaert M."/>
            <person name="Eguchi H."/>
            <person name="Kuwahara T."/>
            <person name="Nakayama-Imaohji H."/>
            <person name="Boudewijins M."/>
            <person name="Van Hoecke F."/>
            <person name="Bernier A.-M."/>
            <person name="Vandamme P."/>
        </authorList>
    </citation>
    <scope>NUCLEOTIDE SEQUENCE [LARGE SCALE GENOMIC DNA]</scope>
    <source>
        <strain evidence="1 2">NML 130210</strain>
    </source>
</reference>